<dbReference type="EMBL" id="CM023481">
    <property type="protein sequence ID" value="KAH6947412.1"/>
    <property type="molecule type" value="Genomic_DNA"/>
</dbReference>
<sequence>MAIPRITGRQMKRSNVPSATPEEFYRRNVYLPLLTDFENQLRDRFNAHKKVVVGLNMLLPKFCGSASLCAIDDAVQFYLGDIPSVNAIEAEFTIWLSKCCQIEKRIAQLALYRPYNCATVSCFRTSTDCFPSWRRYPCRRRPQNGLYDKEKTEELPSESYGQREIDQTSAPQRPSTN</sequence>
<reference evidence="1" key="1">
    <citation type="submission" date="2020-05" db="EMBL/GenBank/DDBJ databases">
        <title>Large-scale comparative analyses of tick genomes elucidate their genetic diversity and vector capacities.</title>
        <authorList>
            <person name="Jia N."/>
            <person name="Wang J."/>
            <person name="Shi W."/>
            <person name="Du L."/>
            <person name="Sun Y."/>
            <person name="Zhan W."/>
            <person name="Jiang J."/>
            <person name="Wang Q."/>
            <person name="Zhang B."/>
            <person name="Ji P."/>
            <person name="Sakyi L.B."/>
            <person name="Cui X."/>
            <person name="Yuan T."/>
            <person name="Jiang B."/>
            <person name="Yang W."/>
            <person name="Lam T.T.-Y."/>
            <person name="Chang Q."/>
            <person name="Ding S."/>
            <person name="Wang X."/>
            <person name="Zhu J."/>
            <person name="Ruan X."/>
            <person name="Zhao L."/>
            <person name="Wei J."/>
            <person name="Que T."/>
            <person name="Du C."/>
            <person name="Cheng J."/>
            <person name="Dai P."/>
            <person name="Han X."/>
            <person name="Huang E."/>
            <person name="Gao Y."/>
            <person name="Liu J."/>
            <person name="Shao H."/>
            <person name="Ye R."/>
            <person name="Li L."/>
            <person name="Wei W."/>
            <person name="Wang X."/>
            <person name="Wang C."/>
            <person name="Yang T."/>
            <person name="Huo Q."/>
            <person name="Li W."/>
            <person name="Guo W."/>
            <person name="Chen H."/>
            <person name="Zhou L."/>
            <person name="Ni X."/>
            <person name="Tian J."/>
            <person name="Zhou Y."/>
            <person name="Sheng Y."/>
            <person name="Liu T."/>
            <person name="Pan Y."/>
            <person name="Xia L."/>
            <person name="Li J."/>
            <person name="Zhao F."/>
            <person name="Cao W."/>
        </authorList>
    </citation>
    <scope>NUCLEOTIDE SEQUENCE</scope>
    <source>
        <strain evidence="1">Hyas-2018</strain>
    </source>
</reference>
<evidence type="ECO:0000313" key="2">
    <source>
        <dbReference type="Proteomes" id="UP000821845"/>
    </source>
</evidence>
<dbReference type="Proteomes" id="UP000821845">
    <property type="component" value="Chromosome 1"/>
</dbReference>
<proteinExistence type="predicted"/>
<organism evidence="1 2">
    <name type="scientific">Hyalomma asiaticum</name>
    <name type="common">Tick</name>
    <dbReference type="NCBI Taxonomy" id="266040"/>
    <lineage>
        <taxon>Eukaryota</taxon>
        <taxon>Metazoa</taxon>
        <taxon>Ecdysozoa</taxon>
        <taxon>Arthropoda</taxon>
        <taxon>Chelicerata</taxon>
        <taxon>Arachnida</taxon>
        <taxon>Acari</taxon>
        <taxon>Parasitiformes</taxon>
        <taxon>Ixodida</taxon>
        <taxon>Ixodoidea</taxon>
        <taxon>Ixodidae</taxon>
        <taxon>Hyalomminae</taxon>
        <taxon>Hyalomma</taxon>
    </lineage>
</organism>
<evidence type="ECO:0000313" key="1">
    <source>
        <dbReference type="EMBL" id="KAH6947412.1"/>
    </source>
</evidence>
<accession>A0ACB7TM59</accession>
<comment type="caution">
    <text evidence="1">The sequence shown here is derived from an EMBL/GenBank/DDBJ whole genome shotgun (WGS) entry which is preliminary data.</text>
</comment>
<protein>
    <submittedName>
        <fullName evidence="1">Uncharacterized protein</fullName>
    </submittedName>
</protein>
<keyword evidence="2" id="KW-1185">Reference proteome</keyword>
<name>A0ACB7TM59_HYAAI</name>
<gene>
    <name evidence="1" type="ORF">HPB50_018880</name>
</gene>